<evidence type="ECO:0000256" key="1">
    <source>
        <dbReference type="ARBA" id="ARBA00002855"/>
    </source>
</evidence>
<dbReference type="PANTHER" id="PTHR10009:SF14">
    <property type="entry name" value="PROTEIN YELLOW"/>
    <property type="match status" value="1"/>
</dbReference>
<evidence type="ECO:0000256" key="3">
    <source>
        <dbReference type="ARBA" id="ARBA00009127"/>
    </source>
</evidence>
<comment type="subcellular location">
    <subcellularLocation>
        <location evidence="2">Secreted</location>
    </subcellularLocation>
</comment>
<keyword evidence="8" id="KW-1185">Reference proteome</keyword>
<dbReference type="PRINTS" id="PR01366">
    <property type="entry name" value="ROYALJELLY"/>
</dbReference>
<name>A0ABQ9IDQ7_9NEOP</name>
<dbReference type="InterPro" id="IPR011042">
    <property type="entry name" value="6-blade_b-propeller_TolB-like"/>
</dbReference>
<dbReference type="PANTHER" id="PTHR10009">
    <property type="entry name" value="PROTEIN YELLOW-RELATED"/>
    <property type="match status" value="1"/>
</dbReference>
<evidence type="ECO:0000313" key="8">
    <source>
        <dbReference type="Proteomes" id="UP001159363"/>
    </source>
</evidence>
<dbReference type="EMBL" id="JARBHB010000001">
    <property type="protein sequence ID" value="KAJ8894814.1"/>
    <property type="molecule type" value="Genomic_DNA"/>
</dbReference>
<sequence>MAVESSFSNLSAASKHCVCPVLIAGVPSTLNYIPLSSSPHEGPKLIPYPSWEFNKEGNCNGITTAYRIKADTCGRLWALDSGTVGIGNTTEQVCPYSLIVFDLQTDRVIRRYRFKDSDTNTNTFIANIAVDVGYHCDDAFAYMSDELGYGLVVYSWELDDSWRIKHGYFHPDPLYGDFNIAGLNFQWEEEGIFGMALSPLGADGYRTLFFHPLASHREFAVSTAVLRNKELADKSYDKFVALPERGPLSHVTASVMSDEGVMFYNLIDRNAVGCWNSRLPYVPGNQGMVDRDNERLIFPSDVKLDVHGNVWVMSDRMPVFLLSKLNYSDINFRIFFTPVAEALRDTVCEPRPPLVLPPANQLSLPPSLASAYQLFLPSSLPSAHQLSFSGLRPLHF</sequence>
<evidence type="ECO:0000256" key="5">
    <source>
        <dbReference type="ARBA" id="ARBA00022525"/>
    </source>
</evidence>
<comment type="function">
    <text evidence="1">Controls the pigmentation pattern of the adult cuticle and larval mouth parts.</text>
</comment>
<comment type="similarity">
    <text evidence="3">Belongs to the major royal jelly protein family.</text>
</comment>
<gene>
    <name evidence="7" type="ORF">PR048_000121</name>
</gene>
<dbReference type="Gene3D" id="2.120.10.30">
    <property type="entry name" value="TolB, C-terminal domain"/>
    <property type="match status" value="1"/>
</dbReference>
<dbReference type="Proteomes" id="UP001159363">
    <property type="component" value="Chromosome 1"/>
</dbReference>
<keyword evidence="5" id="KW-0964">Secreted</keyword>
<evidence type="ECO:0000256" key="2">
    <source>
        <dbReference type="ARBA" id="ARBA00004613"/>
    </source>
</evidence>
<evidence type="ECO:0000256" key="6">
    <source>
        <dbReference type="ARBA" id="ARBA00023180"/>
    </source>
</evidence>
<keyword evidence="6" id="KW-0325">Glycoprotein</keyword>
<dbReference type="Pfam" id="PF03022">
    <property type="entry name" value="MRJP"/>
    <property type="match status" value="1"/>
</dbReference>
<comment type="caution">
    <text evidence="7">The sequence shown here is derived from an EMBL/GenBank/DDBJ whole genome shotgun (WGS) entry which is preliminary data.</text>
</comment>
<proteinExistence type="inferred from homology"/>
<reference evidence="7 8" key="1">
    <citation type="submission" date="2023-02" db="EMBL/GenBank/DDBJ databases">
        <title>LHISI_Scaffold_Assembly.</title>
        <authorList>
            <person name="Stuart O.P."/>
            <person name="Cleave R."/>
            <person name="Magrath M.J.L."/>
            <person name="Mikheyev A.S."/>
        </authorList>
    </citation>
    <scope>NUCLEOTIDE SEQUENCE [LARGE SCALE GENOMIC DNA]</scope>
    <source>
        <strain evidence="7">Daus_M_001</strain>
        <tissue evidence="7">Leg muscle</tissue>
    </source>
</reference>
<accession>A0ABQ9IDQ7</accession>
<dbReference type="InterPro" id="IPR017996">
    <property type="entry name" value="MRJP/yellow-related"/>
</dbReference>
<protein>
    <recommendedName>
        <fullName evidence="4">Protein yellow</fullName>
    </recommendedName>
</protein>
<evidence type="ECO:0000256" key="4">
    <source>
        <dbReference type="ARBA" id="ARBA00014360"/>
    </source>
</evidence>
<organism evidence="7 8">
    <name type="scientific">Dryococelus australis</name>
    <dbReference type="NCBI Taxonomy" id="614101"/>
    <lineage>
        <taxon>Eukaryota</taxon>
        <taxon>Metazoa</taxon>
        <taxon>Ecdysozoa</taxon>
        <taxon>Arthropoda</taxon>
        <taxon>Hexapoda</taxon>
        <taxon>Insecta</taxon>
        <taxon>Pterygota</taxon>
        <taxon>Neoptera</taxon>
        <taxon>Polyneoptera</taxon>
        <taxon>Phasmatodea</taxon>
        <taxon>Verophasmatodea</taxon>
        <taxon>Anareolatae</taxon>
        <taxon>Phasmatidae</taxon>
        <taxon>Eurycanthinae</taxon>
        <taxon>Dryococelus</taxon>
    </lineage>
</organism>
<evidence type="ECO:0000313" key="7">
    <source>
        <dbReference type="EMBL" id="KAJ8894814.1"/>
    </source>
</evidence>